<gene>
    <name evidence="2" type="ORF">Cgig2_013745</name>
</gene>
<evidence type="ECO:0000313" key="3">
    <source>
        <dbReference type="Proteomes" id="UP001153076"/>
    </source>
</evidence>
<sequence>MTINGNKLAKLEPMDVNSEIEYWKQAVLCSVLGANPPLEVMKGFFKRIWSSMDIDKVCLARMGGTEVKDFEIKPFANCIDLCNLQELSQVLYRPNTLSDHNPMVLDFPGCKRPPKLFEFCDMWAQKPEFHTIIASKIPKNGAAPGTKLHLFLERIKPALTQLNRDKYADLRTQQMQARLKLMHIQQDLSATPASKALKQQEKEVREQYVQIVASIIDLIKQQSKADWIGYGDDCTKSFFVRAKQRKMATYVYALEDGQGITQHGFEAVAKILHNFYQNLLGPSNSTRTLIDPEAVAVKKDILWVKWVHGKYLKNVDWWEYRSSPYCSWYWKKLVKIKDLFKGNSDQHRNRQIGQYTVSQGYNWLLGTTECKAWSKFVWSRSIILRHSFTSWAFYHERLPVKSHLAKFRQCYEEKYCQTRPGVEEDLEHVFFKCGWAQAFCQEITNWWPIPISLQGFTSFTNSMKKIPGPRRHRNITLSIITAAIYQIWRARNLRILENKDLPQQATVKQTKERIIQRILFLNAKSGKYTDCIDKLLG</sequence>
<feature type="domain" description="Reverse transcriptase zinc-binding" evidence="1">
    <location>
        <begin position="355"/>
        <end position="438"/>
    </location>
</feature>
<dbReference type="EMBL" id="JAKOGI010003393">
    <property type="protein sequence ID" value="KAJ8420489.1"/>
    <property type="molecule type" value="Genomic_DNA"/>
</dbReference>
<accession>A0A9Q1GJR5</accession>
<dbReference type="Pfam" id="PF13966">
    <property type="entry name" value="zf-RVT"/>
    <property type="match status" value="1"/>
</dbReference>
<evidence type="ECO:0000259" key="1">
    <source>
        <dbReference type="Pfam" id="PF13966"/>
    </source>
</evidence>
<dbReference type="AlphaFoldDB" id="A0A9Q1GJR5"/>
<organism evidence="2 3">
    <name type="scientific">Carnegiea gigantea</name>
    <dbReference type="NCBI Taxonomy" id="171969"/>
    <lineage>
        <taxon>Eukaryota</taxon>
        <taxon>Viridiplantae</taxon>
        <taxon>Streptophyta</taxon>
        <taxon>Embryophyta</taxon>
        <taxon>Tracheophyta</taxon>
        <taxon>Spermatophyta</taxon>
        <taxon>Magnoliopsida</taxon>
        <taxon>eudicotyledons</taxon>
        <taxon>Gunneridae</taxon>
        <taxon>Pentapetalae</taxon>
        <taxon>Caryophyllales</taxon>
        <taxon>Cactineae</taxon>
        <taxon>Cactaceae</taxon>
        <taxon>Cactoideae</taxon>
        <taxon>Echinocereeae</taxon>
        <taxon>Carnegiea</taxon>
    </lineage>
</organism>
<dbReference type="OrthoDB" id="1748554at2759"/>
<dbReference type="Proteomes" id="UP001153076">
    <property type="component" value="Unassembled WGS sequence"/>
</dbReference>
<evidence type="ECO:0000313" key="2">
    <source>
        <dbReference type="EMBL" id="KAJ8420489.1"/>
    </source>
</evidence>
<dbReference type="PANTHER" id="PTHR33116:SF78">
    <property type="entry name" value="OS12G0587133 PROTEIN"/>
    <property type="match status" value="1"/>
</dbReference>
<reference evidence="2" key="1">
    <citation type="submission" date="2022-04" db="EMBL/GenBank/DDBJ databases">
        <title>Carnegiea gigantea Genome sequencing and assembly v2.</title>
        <authorList>
            <person name="Copetti D."/>
            <person name="Sanderson M.J."/>
            <person name="Burquez A."/>
            <person name="Wojciechowski M.F."/>
        </authorList>
    </citation>
    <scope>NUCLEOTIDE SEQUENCE</scope>
    <source>
        <strain evidence="2">SGP5-SGP5p</strain>
        <tissue evidence="2">Aerial part</tissue>
    </source>
</reference>
<keyword evidence="3" id="KW-1185">Reference proteome</keyword>
<proteinExistence type="predicted"/>
<name>A0A9Q1GJR5_9CARY</name>
<comment type="caution">
    <text evidence="2">The sequence shown here is derived from an EMBL/GenBank/DDBJ whole genome shotgun (WGS) entry which is preliminary data.</text>
</comment>
<dbReference type="PANTHER" id="PTHR33116">
    <property type="entry name" value="REVERSE TRANSCRIPTASE ZINC-BINDING DOMAIN-CONTAINING PROTEIN-RELATED-RELATED"/>
    <property type="match status" value="1"/>
</dbReference>
<protein>
    <recommendedName>
        <fullName evidence="1">Reverse transcriptase zinc-binding domain-containing protein</fullName>
    </recommendedName>
</protein>
<dbReference type="InterPro" id="IPR026960">
    <property type="entry name" value="RVT-Znf"/>
</dbReference>